<proteinExistence type="predicted"/>
<dbReference type="InterPro" id="IPR052189">
    <property type="entry name" value="L-asp_N-monooxygenase_NS-form"/>
</dbReference>
<gene>
    <name evidence="2" type="ORF">N6H18_03485</name>
</gene>
<sequence length="630" mass="71338">MKFDSTDDTTWGSEHALAESPVYIAIIGGGPKGIYGFERLVAQCKKVQPTSQIVVHIFNRTRHFAAGEVYNPSQPDFLKMNIPSSQINMWLPDAEPSAVCQPLSFEQWSELNSDISEPIKSDTFPSRSLVGRYLINGYERIKMEMPANLTLREVVGEVVDMNRHANGYQLVIRDESGRVRTLHPTFQYILLTTGHPTPAPTTSRHLVSNAPKPNYISFIYPVEQKMDRVAPGSVVGIKGMGLTFVDCVLALTEGRGGRFSTAIDGKLIYEKSGLEPRLILPFCRNGLPMIPRTGDNNKLQLRFFTPSSMAELGSQNGKLDFESEIWPLVRQEYVRVHYMKLFELYNYPSIMETDQPYSYATIQQDIEWFHMLYPHIVRFDLNQFFDPLSDVEFQSDIEYHRFIVGYLEEGLDVTKQKSRHHFLSELTDVWNAAAGLFGDIYAHGGLTPQSQKKFENFYAPRLHRVSYGPPHTTMEKILTLAQQGLIHFSAVSQIHQTDHIGTRLVSKIDETAYDLDTMVNARIPKTHMSNVEEGVYHQLLSKGEICIYRNSDVDSEDSHMPGCLALDKKGFVIDANGKVNMSIAVMGTPTEGVTYNNDALTPSRNNFVSHWSDFVLNEIKNTECHVPNYC</sequence>
<dbReference type="PANTHER" id="PTHR40254:SF1">
    <property type="entry name" value="BLR0577 PROTEIN"/>
    <property type="match status" value="1"/>
</dbReference>
<feature type="domain" description="FAD-dependent urate hydroxylase HpyO/Asp monooxygenase CreE-like FAD/NAD(P)-binding" evidence="1">
    <location>
        <begin position="25"/>
        <end position="195"/>
    </location>
</feature>
<organism evidence="2 3">
    <name type="scientific">Reichenbachiella agarivorans</name>
    <dbReference type="NCBI Taxonomy" id="2979464"/>
    <lineage>
        <taxon>Bacteria</taxon>
        <taxon>Pseudomonadati</taxon>
        <taxon>Bacteroidota</taxon>
        <taxon>Cytophagia</taxon>
        <taxon>Cytophagales</taxon>
        <taxon>Reichenbachiellaceae</taxon>
        <taxon>Reichenbachiella</taxon>
    </lineage>
</organism>
<dbReference type="InterPro" id="IPR038732">
    <property type="entry name" value="HpyO/CreE_NAD-binding"/>
</dbReference>
<evidence type="ECO:0000313" key="3">
    <source>
        <dbReference type="Proteomes" id="UP001065174"/>
    </source>
</evidence>
<dbReference type="Pfam" id="PF13454">
    <property type="entry name" value="NAD_binding_9"/>
    <property type="match status" value="1"/>
</dbReference>
<name>A0ABY6CRA1_9BACT</name>
<accession>A0ABY6CRA1</accession>
<protein>
    <submittedName>
        <fullName evidence="2">FAD/NAD(P)-binding protein</fullName>
    </submittedName>
</protein>
<evidence type="ECO:0000313" key="2">
    <source>
        <dbReference type="EMBL" id="UXP33018.1"/>
    </source>
</evidence>
<evidence type="ECO:0000259" key="1">
    <source>
        <dbReference type="Pfam" id="PF13454"/>
    </source>
</evidence>
<dbReference type="Proteomes" id="UP001065174">
    <property type="component" value="Chromosome"/>
</dbReference>
<dbReference type="PANTHER" id="PTHR40254">
    <property type="entry name" value="BLR0577 PROTEIN"/>
    <property type="match status" value="1"/>
</dbReference>
<dbReference type="RefSeq" id="WP_262310449.1">
    <property type="nucleotide sequence ID" value="NZ_CP106679.1"/>
</dbReference>
<keyword evidence="3" id="KW-1185">Reference proteome</keyword>
<reference evidence="2" key="1">
    <citation type="submission" date="2022-09" db="EMBL/GenBank/DDBJ databases">
        <title>Comparative genomics and taxonomic characterization of three novel marine species of genus Reichenbachiella exhibiting antioxidant and polysaccharide degradation activities.</title>
        <authorList>
            <person name="Muhammad N."/>
            <person name="Lee Y.-J."/>
            <person name="Ko J."/>
            <person name="Kim S.-G."/>
        </authorList>
    </citation>
    <scope>NUCLEOTIDE SEQUENCE</scope>
    <source>
        <strain evidence="2">BKB1-1</strain>
    </source>
</reference>
<dbReference type="EMBL" id="CP106679">
    <property type="protein sequence ID" value="UXP33018.1"/>
    <property type="molecule type" value="Genomic_DNA"/>
</dbReference>